<keyword evidence="9" id="KW-1185">Reference proteome</keyword>
<dbReference type="Proteomes" id="UP001323798">
    <property type="component" value="Chromosome"/>
</dbReference>
<keyword evidence="4 5" id="KW-0326">Glycosidase</keyword>
<dbReference type="SUPFAM" id="SSF75005">
    <property type="entry name" value="Arabinanase/levansucrase/invertase"/>
    <property type="match status" value="1"/>
</dbReference>
<evidence type="ECO:0000259" key="7">
    <source>
        <dbReference type="Pfam" id="PF08244"/>
    </source>
</evidence>
<dbReference type="Pfam" id="PF00251">
    <property type="entry name" value="Glyco_hydro_32N"/>
    <property type="match status" value="1"/>
</dbReference>
<dbReference type="EC" id="3.2.1.26" evidence="2"/>
<dbReference type="PANTHER" id="PTHR43101:SF1">
    <property type="entry name" value="BETA-FRUCTOSIDASE"/>
    <property type="match status" value="1"/>
</dbReference>
<comment type="similarity">
    <text evidence="1 5">Belongs to the glycosyl hydrolase 32 family.</text>
</comment>
<dbReference type="InterPro" id="IPR051214">
    <property type="entry name" value="GH32_Enzymes"/>
</dbReference>
<dbReference type="SUPFAM" id="SSF49899">
    <property type="entry name" value="Concanavalin A-like lectins/glucanases"/>
    <property type="match status" value="1"/>
</dbReference>
<dbReference type="Pfam" id="PF08244">
    <property type="entry name" value="Glyco_hydro_32C"/>
    <property type="match status" value="1"/>
</dbReference>
<feature type="domain" description="Glycosyl hydrolase family 32 C-terminal" evidence="7">
    <location>
        <begin position="341"/>
        <end position="464"/>
    </location>
</feature>
<evidence type="ECO:0000256" key="2">
    <source>
        <dbReference type="ARBA" id="ARBA00012758"/>
    </source>
</evidence>
<evidence type="ECO:0000313" key="9">
    <source>
        <dbReference type="Proteomes" id="UP001323798"/>
    </source>
</evidence>
<dbReference type="RefSeq" id="WP_320942101.1">
    <property type="nucleotide sequence ID" value="NZ_BAABEU010000001.1"/>
</dbReference>
<dbReference type="InterPro" id="IPR023296">
    <property type="entry name" value="Glyco_hydro_beta-prop_sf"/>
</dbReference>
<evidence type="ECO:0000256" key="3">
    <source>
        <dbReference type="ARBA" id="ARBA00022801"/>
    </source>
</evidence>
<evidence type="ECO:0000256" key="4">
    <source>
        <dbReference type="ARBA" id="ARBA00023295"/>
    </source>
</evidence>
<dbReference type="InterPro" id="IPR013320">
    <property type="entry name" value="ConA-like_dom_sf"/>
</dbReference>
<protein>
    <recommendedName>
        <fullName evidence="2">beta-fructofuranosidase</fullName>
        <ecNumber evidence="2">3.2.1.26</ecNumber>
    </recommendedName>
</protein>
<accession>A0ABZ0SLK9</accession>
<dbReference type="SMART" id="SM00640">
    <property type="entry name" value="Glyco_32"/>
    <property type="match status" value="1"/>
</dbReference>
<dbReference type="Gene3D" id="2.60.120.560">
    <property type="entry name" value="Exo-inulinase, domain 1"/>
    <property type="match status" value="1"/>
</dbReference>
<sequence length="470" mass="52483">MSDAPVFFRPAPAWVGDVIPAEHDGVFHLWYLYDDRREPKPGMPWHLVTTTDFVGFDDRGEAVASGGPESEDFNVYTGSVAEGPDVTWHLFSTAQNPGRRGADGRPLQLVAHATSATPDGPWRKHPELTFGAPDGYESGDWRDPFVFHDGVNWRMLVAARHTDGPDRRRGTVAQLVSEDLRAWTPVEPLWDPRRFVAHECPDVFRWNDWWYLVYSEFSDSFCTRYRMARSLEGPWLAPDDDAIDTRAFYAAKTVGRDGRRFFVGWIATREGDSDDGRWQWAGTMSVLEAAQRPDGSLAFHLPAELTASFDVPVATGLPSPLTLSASDSYRAVVGTEELPDRFHLRAQIDIAVGSGPVGLVLRSDAEGEGGIVQLEPRRHRVVFDRWPRTVTGAEQWQISGDVPFEFERPVRLDAGRHTIDVLTDGEVVVVVVDDQVALSTRFYARSGSRIGFFASDGEASLASLIINRRD</sequence>
<dbReference type="InterPro" id="IPR013189">
    <property type="entry name" value="Glyco_hydro_32_C"/>
</dbReference>
<evidence type="ECO:0000256" key="5">
    <source>
        <dbReference type="RuleBase" id="RU362110"/>
    </source>
</evidence>
<dbReference type="EMBL" id="CP139368">
    <property type="protein sequence ID" value="WPR89385.1"/>
    <property type="molecule type" value="Genomic_DNA"/>
</dbReference>
<keyword evidence="3 5" id="KW-0378">Hydrolase</keyword>
<dbReference type="InterPro" id="IPR001362">
    <property type="entry name" value="Glyco_hydro_32"/>
</dbReference>
<evidence type="ECO:0000259" key="6">
    <source>
        <dbReference type="Pfam" id="PF00251"/>
    </source>
</evidence>
<dbReference type="GO" id="GO:0016787">
    <property type="term" value="F:hydrolase activity"/>
    <property type="evidence" value="ECO:0007669"/>
    <property type="project" value="UniProtKB-KW"/>
</dbReference>
<evidence type="ECO:0000313" key="8">
    <source>
        <dbReference type="EMBL" id="WPR89385.1"/>
    </source>
</evidence>
<reference evidence="8 9" key="1">
    <citation type="submission" date="2023-11" db="EMBL/GenBank/DDBJ databases">
        <title>Genome sequence of Microbacterium rhizosphaerae KACC 19337.</title>
        <authorList>
            <person name="Choi H."/>
            <person name="Kim S."/>
            <person name="Kim Y."/>
            <person name="Kwon S.-W."/>
            <person name="Heo J."/>
        </authorList>
    </citation>
    <scope>NUCLEOTIDE SEQUENCE [LARGE SCALE GENOMIC DNA]</scope>
    <source>
        <strain evidence="8 9">KACC 19337</strain>
    </source>
</reference>
<dbReference type="CDD" id="cd08995">
    <property type="entry name" value="GH32_EcAec43-like"/>
    <property type="match status" value="1"/>
</dbReference>
<gene>
    <name evidence="8" type="ORF">SM116_16745</name>
</gene>
<evidence type="ECO:0000256" key="1">
    <source>
        <dbReference type="ARBA" id="ARBA00009902"/>
    </source>
</evidence>
<feature type="domain" description="Glycosyl hydrolase family 32 N-terminal" evidence="6">
    <location>
        <begin position="20"/>
        <end position="287"/>
    </location>
</feature>
<proteinExistence type="inferred from homology"/>
<name>A0ABZ0SLK9_9MICO</name>
<organism evidence="8 9">
    <name type="scientific">Microbacterium rhizosphaerae</name>
    <dbReference type="NCBI Taxonomy" id="1678237"/>
    <lineage>
        <taxon>Bacteria</taxon>
        <taxon>Bacillati</taxon>
        <taxon>Actinomycetota</taxon>
        <taxon>Actinomycetes</taxon>
        <taxon>Micrococcales</taxon>
        <taxon>Microbacteriaceae</taxon>
        <taxon>Microbacterium</taxon>
    </lineage>
</organism>
<dbReference type="PANTHER" id="PTHR43101">
    <property type="entry name" value="BETA-FRUCTOSIDASE"/>
    <property type="match status" value="1"/>
</dbReference>
<dbReference type="InterPro" id="IPR013148">
    <property type="entry name" value="Glyco_hydro_32_N"/>
</dbReference>
<dbReference type="Gene3D" id="2.115.10.20">
    <property type="entry name" value="Glycosyl hydrolase domain, family 43"/>
    <property type="match status" value="1"/>
</dbReference>